<proteinExistence type="predicted"/>
<dbReference type="FunFam" id="3.10.590.10:FF:000003">
    <property type="entry name" value="Thymocyte nuclear protein 1"/>
    <property type="match status" value="1"/>
</dbReference>
<dbReference type="Proteomes" id="UP000515873">
    <property type="component" value="Chromosome"/>
</dbReference>
<dbReference type="AlphaFoldDB" id="A0A7G8PZK6"/>
<feature type="domain" description="EVE" evidence="2">
    <location>
        <begin position="6"/>
        <end position="153"/>
    </location>
</feature>
<evidence type="ECO:0000313" key="3">
    <source>
        <dbReference type="EMBL" id="QNJ99963.1"/>
    </source>
</evidence>
<evidence type="ECO:0000256" key="1">
    <source>
        <dbReference type="ARBA" id="ARBA00022553"/>
    </source>
</evidence>
<dbReference type="RefSeq" id="WP_187055449.1">
    <property type="nucleotide sequence ID" value="NZ_CP060412.1"/>
</dbReference>
<evidence type="ECO:0000259" key="2">
    <source>
        <dbReference type="Pfam" id="PF01878"/>
    </source>
</evidence>
<dbReference type="CDD" id="cd21133">
    <property type="entry name" value="EVE"/>
    <property type="match status" value="1"/>
</dbReference>
<evidence type="ECO:0000313" key="4">
    <source>
        <dbReference type="Proteomes" id="UP000515873"/>
    </source>
</evidence>
<dbReference type="Gene3D" id="3.10.590.10">
    <property type="entry name" value="ph1033 like domains"/>
    <property type="match status" value="1"/>
</dbReference>
<keyword evidence="4" id="KW-1185">Reference proteome</keyword>
<protein>
    <submittedName>
        <fullName evidence="3">EVE domain-containing protein</fullName>
    </submittedName>
</protein>
<dbReference type="EMBL" id="CP060412">
    <property type="protein sequence ID" value="QNJ99963.1"/>
    <property type="molecule type" value="Genomic_DNA"/>
</dbReference>
<dbReference type="Pfam" id="PF01878">
    <property type="entry name" value="EVE"/>
    <property type="match status" value="1"/>
</dbReference>
<sequence>MTKNTQYWLMKSEPDAFSIDDLKKKGQEAWDGVRNYQARNFMRDGMRVGDKIFFYHSNCDEPGIVGIAEVATDAYPDPSQFDPKSKYFDAASSRDNPRWMLVDVKFVKKLKHTITLKQLQAEPALVDMALVRKGNRLSVMPVGAEEWRHILTME</sequence>
<dbReference type="InterPro" id="IPR052181">
    <property type="entry name" value="5hmC_binding"/>
</dbReference>
<accession>A0A7G8PZK6</accession>
<dbReference type="PANTHER" id="PTHR14087:SF7">
    <property type="entry name" value="THYMOCYTE NUCLEAR PROTEIN 1"/>
    <property type="match status" value="1"/>
</dbReference>
<dbReference type="InterPro" id="IPR015947">
    <property type="entry name" value="PUA-like_sf"/>
</dbReference>
<dbReference type="InterPro" id="IPR047197">
    <property type="entry name" value="THYN1-like_EVE"/>
</dbReference>
<keyword evidence="1" id="KW-0597">Phosphoprotein</keyword>
<dbReference type="SUPFAM" id="SSF88697">
    <property type="entry name" value="PUA domain-like"/>
    <property type="match status" value="1"/>
</dbReference>
<gene>
    <name evidence="3" type="ORF">H8F01_12555</name>
</gene>
<name>A0A7G8PZK6_9GAMM</name>
<reference evidence="3 4" key="1">
    <citation type="submission" date="2020-08" db="EMBL/GenBank/DDBJ databases">
        <title>Dyella sp. G9 isolated from forest soil.</title>
        <authorList>
            <person name="Fu J."/>
            <person name="Qiu L."/>
        </authorList>
    </citation>
    <scope>NUCLEOTIDE SEQUENCE [LARGE SCALE GENOMIC DNA]</scope>
    <source>
        <strain evidence="3 4">G9</strain>
    </source>
</reference>
<dbReference type="InterPro" id="IPR002740">
    <property type="entry name" value="EVE_domain"/>
</dbReference>
<dbReference type="PANTHER" id="PTHR14087">
    <property type="entry name" value="THYMOCYTE NUCLEAR PROTEIN 1"/>
    <property type="match status" value="1"/>
</dbReference>
<dbReference type="KEGG" id="dtl:H8F01_12555"/>
<organism evidence="3 4">
    <name type="scientific">Dyella telluris</name>
    <dbReference type="NCBI Taxonomy" id="2763498"/>
    <lineage>
        <taxon>Bacteria</taxon>
        <taxon>Pseudomonadati</taxon>
        <taxon>Pseudomonadota</taxon>
        <taxon>Gammaproteobacteria</taxon>
        <taxon>Lysobacterales</taxon>
        <taxon>Rhodanobacteraceae</taxon>
        <taxon>Dyella</taxon>
    </lineage>
</organism>